<comment type="caution">
    <text evidence="5">The sequence shown here is derived from an EMBL/GenBank/DDBJ whole genome shotgun (WGS) entry which is preliminary data.</text>
</comment>
<dbReference type="RefSeq" id="WP_008063133.1">
    <property type="nucleotide sequence ID" value="NZ_AFHG01000053.1"/>
</dbReference>
<proteinExistence type="inferred from homology"/>
<dbReference type="InterPro" id="IPR006143">
    <property type="entry name" value="RND_pump_MFP"/>
</dbReference>
<dbReference type="GO" id="GO:0015562">
    <property type="term" value="F:efflux transmembrane transporter activity"/>
    <property type="evidence" value="ECO:0007669"/>
    <property type="project" value="TreeGrafter"/>
</dbReference>
<evidence type="ECO:0000256" key="3">
    <source>
        <dbReference type="SAM" id="MobiDB-lite"/>
    </source>
</evidence>
<evidence type="ECO:0000256" key="2">
    <source>
        <dbReference type="SAM" id="Coils"/>
    </source>
</evidence>
<dbReference type="AlphaFoldDB" id="F5RFE5"/>
<evidence type="ECO:0000256" key="1">
    <source>
        <dbReference type="ARBA" id="ARBA00009477"/>
    </source>
</evidence>
<keyword evidence="6" id="KW-1185">Reference proteome</keyword>
<dbReference type="InterPro" id="IPR058792">
    <property type="entry name" value="Beta-barrel_RND_2"/>
</dbReference>
<dbReference type="EMBL" id="AFHG01000053">
    <property type="protein sequence ID" value="EGK70797.1"/>
    <property type="molecule type" value="Genomic_DNA"/>
</dbReference>
<dbReference type="Pfam" id="PF25954">
    <property type="entry name" value="Beta-barrel_RND_2"/>
    <property type="match status" value="1"/>
</dbReference>
<protein>
    <submittedName>
        <fullName evidence="5">Efflux transporter, RND family, MFP subunit</fullName>
    </submittedName>
</protein>
<dbReference type="STRING" id="1000565.METUNv1_03020"/>
<dbReference type="Proteomes" id="UP000005019">
    <property type="component" value="Unassembled WGS sequence"/>
</dbReference>
<dbReference type="Gene3D" id="2.40.420.20">
    <property type="match status" value="1"/>
</dbReference>
<dbReference type="Gene3D" id="2.40.50.100">
    <property type="match status" value="1"/>
</dbReference>
<dbReference type="GO" id="GO:1990281">
    <property type="term" value="C:efflux pump complex"/>
    <property type="evidence" value="ECO:0007669"/>
    <property type="project" value="TreeGrafter"/>
</dbReference>
<organism evidence="5 6">
    <name type="scientific">Methyloversatilis universalis (strain ATCC BAA-1314 / DSM 25237 / JCM 13912 / CCUG 52030 / FAM5)</name>
    <dbReference type="NCBI Taxonomy" id="1000565"/>
    <lineage>
        <taxon>Bacteria</taxon>
        <taxon>Pseudomonadati</taxon>
        <taxon>Pseudomonadota</taxon>
        <taxon>Betaproteobacteria</taxon>
        <taxon>Nitrosomonadales</taxon>
        <taxon>Sterolibacteriaceae</taxon>
        <taxon>Methyloversatilis</taxon>
    </lineage>
</organism>
<evidence type="ECO:0000259" key="4">
    <source>
        <dbReference type="Pfam" id="PF25954"/>
    </source>
</evidence>
<sequence length="408" mass="43341">MKTRHLIALLLAAAVLAAWLLWPRGVPVDVVKVERSPLTQSVVATGRVATPSRIELGTQVTAIIDAVAVREGARVQAGDALVKLRATDADAAIEQARSQIAEAQARFTQLDAVGLPVAEQAVKQAEANLRVAEAEYQRAQALVAQQFYSPSKLDEAARQLDNARAQLRTAQAQRDANTPRGAERATAQARLAQATAALDTARAKRDLLTLRAPVDALVIARDAEPGDVAQAGRALLTLAENGETRIHATLDEKNLRYLQLDAHAQAVADAFPGQSFDAVVYYLSPAIDAQRGTVEVRLRVPAPPAFLRPDMTVSVEVVIGRKPTALSLPLEAVRDVDGTTPWVLLARDGNAVRVPVKIGLRGVGRVEITDGLNEGEVAILPAGGAVDGDHIRLKPPRGAPGPTPNLGR</sequence>
<gene>
    <name evidence="5" type="ORF">METUNv1_03020</name>
</gene>
<evidence type="ECO:0000313" key="6">
    <source>
        <dbReference type="Proteomes" id="UP000005019"/>
    </source>
</evidence>
<comment type="similarity">
    <text evidence="1">Belongs to the membrane fusion protein (MFP) (TC 8.A.1) family.</text>
</comment>
<evidence type="ECO:0000313" key="5">
    <source>
        <dbReference type="EMBL" id="EGK70797.1"/>
    </source>
</evidence>
<dbReference type="OrthoDB" id="9806939at2"/>
<dbReference type="eggNOG" id="COG1566">
    <property type="taxonomic scope" value="Bacteria"/>
</dbReference>
<feature type="domain" description="CusB-like beta-barrel" evidence="4">
    <location>
        <begin position="247"/>
        <end position="317"/>
    </location>
</feature>
<feature type="region of interest" description="Disordered" evidence="3">
    <location>
        <begin position="388"/>
        <end position="408"/>
    </location>
</feature>
<reference evidence="5 6" key="1">
    <citation type="journal article" date="2011" name="J. Bacteriol.">
        <title>Genome sequence of Methyloversatilis universalis FAM5T, a methylotrophic representative of the order Rhodocyclales.</title>
        <authorList>
            <person name="Kittichotirat W."/>
            <person name="Good N.M."/>
            <person name="Hall R."/>
            <person name="Bringel F."/>
            <person name="Lajus A."/>
            <person name="Medigue C."/>
            <person name="Smalley N.E."/>
            <person name="Beck D."/>
            <person name="Bumgarner R."/>
            <person name="Vuilleumier S."/>
            <person name="Kalyuzhnaya M.G."/>
        </authorList>
    </citation>
    <scope>NUCLEOTIDE SEQUENCE [LARGE SCALE GENOMIC DNA]</scope>
    <source>
        <strain evidence="6">ATCC BAA-1314 / JCM 13912 / FAM5</strain>
    </source>
</reference>
<dbReference type="NCBIfam" id="TIGR01730">
    <property type="entry name" value="RND_mfp"/>
    <property type="match status" value="1"/>
</dbReference>
<dbReference type="PANTHER" id="PTHR30469">
    <property type="entry name" value="MULTIDRUG RESISTANCE PROTEIN MDTA"/>
    <property type="match status" value="1"/>
</dbReference>
<accession>F5RFE5</accession>
<dbReference type="Gene3D" id="1.10.287.470">
    <property type="entry name" value="Helix hairpin bin"/>
    <property type="match status" value="1"/>
</dbReference>
<name>F5RFE5_METUF</name>
<feature type="compositionally biased region" description="Pro residues" evidence="3">
    <location>
        <begin position="397"/>
        <end position="408"/>
    </location>
</feature>
<dbReference type="PANTHER" id="PTHR30469:SF15">
    <property type="entry name" value="HLYD FAMILY OF SECRETION PROTEINS"/>
    <property type="match status" value="1"/>
</dbReference>
<dbReference type="SUPFAM" id="SSF111369">
    <property type="entry name" value="HlyD-like secretion proteins"/>
    <property type="match status" value="3"/>
</dbReference>
<dbReference type="Gene3D" id="2.40.30.170">
    <property type="match status" value="1"/>
</dbReference>
<keyword evidence="2" id="KW-0175">Coiled coil</keyword>
<feature type="coiled-coil region" evidence="2">
    <location>
        <begin position="86"/>
        <end position="204"/>
    </location>
</feature>